<dbReference type="NCBIfam" id="NF003921">
    <property type="entry name" value="PRK05443.2-2"/>
    <property type="match status" value="1"/>
</dbReference>
<dbReference type="CDD" id="cd09168">
    <property type="entry name" value="PLDc_PaPPK1_C2_like"/>
    <property type="match status" value="1"/>
</dbReference>
<evidence type="ECO:0000259" key="11">
    <source>
        <dbReference type="Pfam" id="PF17941"/>
    </source>
</evidence>
<dbReference type="InterPro" id="IPR036832">
    <property type="entry name" value="PPK_N_dom_sf"/>
</dbReference>
<keyword evidence="6" id="KW-0479">Metal-binding</keyword>
<gene>
    <name evidence="6 12" type="primary">ppk</name>
    <name evidence="12" type="ORF">PEPS_09070</name>
</gene>
<comment type="similarity">
    <text evidence="6 7">Belongs to the polyphosphate kinase 1 (PPK1) family.</text>
</comment>
<comment type="PTM">
    <text evidence="6 7">An intermediate of this reaction is the autophosphorylated ppk in which a phosphate is covalently linked to a histidine residue through a N-P bond.</text>
</comment>
<dbReference type="InterPro" id="IPR024953">
    <property type="entry name" value="PP_kinase_middle"/>
</dbReference>
<feature type="binding site" evidence="6">
    <location>
        <position position="576"/>
    </location>
    <ligand>
        <name>ATP</name>
        <dbReference type="ChEBI" id="CHEBI:30616"/>
    </ligand>
</feature>
<comment type="catalytic activity">
    <reaction evidence="6 7">
        <text>[phosphate](n) + ATP = [phosphate](n+1) + ADP</text>
        <dbReference type="Rhea" id="RHEA:19573"/>
        <dbReference type="Rhea" id="RHEA-COMP:9859"/>
        <dbReference type="Rhea" id="RHEA-COMP:14280"/>
        <dbReference type="ChEBI" id="CHEBI:16838"/>
        <dbReference type="ChEBI" id="CHEBI:30616"/>
        <dbReference type="ChEBI" id="CHEBI:456216"/>
        <dbReference type="EC" id="2.7.4.1"/>
    </reaction>
</comment>
<dbReference type="NCBIfam" id="TIGR03705">
    <property type="entry name" value="poly_P_kin"/>
    <property type="match status" value="1"/>
</dbReference>
<keyword evidence="3 6" id="KW-0547">Nucleotide-binding</keyword>
<feature type="domain" description="Polyphosphate kinase C-terminal" evidence="10">
    <location>
        <begin position="515"/>
        <end position="685"/>
    </location>
</feature>
<feature type="binding site" evidence="6">
    <location>
        <position position="55"/>
    </location>
    <ligand>
        <name>ATP</name>
        <dbReference type="ChEBI" id="CHEBI:30616"/>
    </ligand>
</feature>
<evidence type="ECO:0000259" key="10">
    <source>
        <dbReference type="Pfam" id="PF13090"/>
    </source>
</evidence>
<feature type="active site" description="Phosphohistidine intermediate" evidence="6">
    <location>
        <position position="447"/>
    </location>
</feature>
<dbReference type="NCBIfam" id="NF003917">
    <property type="entry name" value="PRK05443.1-1"/>
    <property type="match status" value="1"/>
</dbReference>
<evidence type="ECO:0000256" key="3">
    <source>
        <dbReference type="ARBA" id="ARBA00022741"/>
    </source>
</evidence>
<feature type="domain" description="Polyphosphate kinase C-terminal" evidence="11">
    <location>
        <begin position="344"/>
        <end position="508"/>
    </location>
</feature>
<sequence>MASVETDRISKLIDSSDLISRDLSWLKFNERVLDQAKKDRSLLEKLKFLAITDSNLDEFFMIRVGSLYNYIDYGKERTDYSKLREYQFKKRLFAETQRFVNQQQSLFLSLVDQFEGSGFRIENDLDQLTMNDRAEVEEFFDRTVFPMLTPMAYDNYHTFPLLMNKLLIFGVWTQAEDGGNQHKLSFVQIPANLPKFYEIERQDLLLFVPIEQVIRYYMQKLYRNVVIDSLTLFRITRNGDFTLEESDDIEANFLDELRLKLKTRKTGRVVRLETEYNPDPNLLAILKERWLIDEDNIFRMHQASLVDYTRFWGIVNHRLLRAHLPKQPSPVRPVSLPPKGEQNMLEVLKKRDVLMHHPYNNMDPLLELLDQAADDPKVLSIKITIYRLAKRSRIVEALLKAAENGKHVSVLFEVKARFDEENNLAAAKRLQSAGCFVIYGISNFKTHTKLCLIVRKGESGITSYVHMSSGNYNESTSKLYTDLGMLTTKREYAKDVAEFFNVITGHSNPNRFKSLITAPTNMRDQLIEMIDQETQHAKQGLPSGICIKINSLQDKKTIKALYNASQQGVPVKLIVRGICCLRPQRQGLSENIEVISIVGDYLEHSRIYYFHNQGDPLLYSGSADVMVRSFDRRLESLYLITDELLKKQVTNILAYNLKDNVNAYSMHEDGNFTRREPQEGEKKFNVHKEFFKVRATAIKKVSLFADQVEESTPTTTKK</sequence>
<dbReference type="Pfam" id="PF17941">
    <property type="entry name" value="PP_kinase_C_1"/>
    <property type="match status" value="1"/>
</dbReference>
<dbReference type="Pfam" id="PF02503">
    <property type="entry name" value="PP_kinase"/>
    <property type="match status" value="1"/>
</dbReference>
<keyword evidence="5 6" id="KW-0067">ATP-binding</keyword>
<evidence type="ECO:0000256" key="2">
    <source>
        <dbReference type="ARBA" id="ARBA00022679"/>
    </source>
</evidence>
<dbReference type="InterPro" id="IPR025200">
    <property type="entry name" value="PPK_C_dom2"/>
</dbReference>
<dbReference type="Pfam" id="PF13089">
    <property type="entry name" value="PP_kinase_N"/>
    <property type="match status" value="1"/>
</dbReference>
<dbReference type="SUPFAM" id="SSF143724">
    <property type="entry name" value="PHP14-like"/>
    <property type="match status" value="1"/>
</dbReference>
<evidence type="ECO:0000256" key="4">
    <source>
        <dbReference type="ARBA" id="ARBA00022777"/>
    </source>
</evidence>
<protein>
    <recommendedName>
        <fullName evidence="6 7">Polyphosphate kinase</fullName>
        <ecNumber evidence="6 7">2.7.4.1</ecNumber>
    </recommendedName>
    <alternativeName>
        <fullName evidence="6">ATP-polyphosphate phosphotransferase</fullName>
    </alternativeName>
    <alternativeName>
        <fullName evidence="6">Polyphosphoric acid kinase</fullName>
    </alternativeName>
</protein>
<feature type="binding site" evidence="6">
    <location>
        <position position="604"/>
    </location>
    <ligand>
        <name>ATP</name>
        <dbReference type="ChEBI" id="CHEBI:30616"/>
    </ligand>
</feature>
<proteinExistence type="inferred from homology"/>
<evidence type="ECO:0000256" key="6">
    <source>
        <dbReference type="HAMAP-Rule" id="MF_00347"/>
    </source>
</evidence>
<dbReference type="InterPro" id="IPR036830">
    <property type="entry name" value="PP_kinase_middle_dom_sf"/>
</dbReference>
<keyword evidence="2 6" id="KW-0808">Transferase</keyword>
<dbReference type="RefSeq" id="WP_338397784.1">
    <property type="nucleotide sequence ID" value="NZ_AP025292.1"/>
</dbReference>
<name>A0ABM7VD84_9BACT</name>
<evidence type="ECO:0000259" key="9">
    <source>
        <dbReference type="Pfam" id="PF13089"/>
    </source>
</evidence>
<feature type="binding site" evidence="6">
    <location>
        <position position="417"/>
    </location>
    <ligand>
        <name>Mg(2+)</name>
        <dbReference type="ChEBI" id="CHEBI:18420"/>
    </ligand>
</feature>
<dbReference type="Pfam" id="PF13090">
    <property type="entry name" value="PP_kinase_C"/>
    <property type="match status" value="1"/>
</dbReference>
<evidence type="ECO:0000256" key="5">
    <source>
        <dbReference type="ARBA" id="ARBA00022840"/>
    </source>
</evidence>
<keyword evidence="6" id="KW-0460">Magnesium</keyword>
<keyword evidence="4 6" id="KW-0418">Kinase</keyword>
<organism evidence="12 13">
    <name type="scientific">Persicobacter psychrovividus</name>
    <dbReference type="NCBI Taxonomy" id="387638"/>
    <lineage>
        <taxon>Bacteria</taxon>
        <taxon>Pseudomonadati</taxon>
        <taxon>Bacteroidota</taxon>
        <taxon>Cytophagia</taxon>
        <taxon>Cytophagales</taxon>
        <taxon>Persicobacteraceae</taxon>
        <taxon>Persicobacter</taxon>
    </lineage>
</organism>
<dbReference type="HAMAP" id="MF_00347">
    <property type="entry name" value="Polyphosphate_kinase"/>
    <property type="match status" value="1"/>
</dbReference>
<keyword evidence="13" id="KW-1185">Reference proteome</keyword>
<dbReference type="EMBL" id="AP025292">
    <property type="protein sequence ID" value="BDC98626.1"/>
    <property type="molecule type" value="Genomic_DNA"/>
</dbReference>
<comment type="function">
    <text evidence="6 7">Catalyzes the reversible transfer of the terminal phosphate of ATP to form a long-chain polyphosphate (polyP).</text>
</comment>
<evidence type="ECO:0000256" key="7">
    <source>
        <dbReference type="RuleBase" id="RU003800"/>
    </source>
</evidence>
<dbReference type="InterPro" id="IPR041108">
    <property type="entry name" value="PP_kinase_C_1"/>
</dbReference>
<dbReference type="InterPro" id="IPR025198">
    <property type="entry name" value="PPK_N_dom"/>
</dbReference>
<feature type="binding site" evidence="6">
    <location>
        <position position="480"/>
    </location>
    <ligand>
        <name>ATP</name>
        <dbReference type="ChEBI" id="CHEBI:30616"/>
    </ligand>
</feature>
<evidence type="ECO:0000313" key="12">
    <source>
        <dbReference type="EMBL" id="BDC98626.1"/>
    </source>
</evidence>
<comment type="cofactor">
    <cofactor evidence="6">
        <name>Mg(2+)</name>
        <dbReference type="ChEBI" id="CHEBI:18420"/>
    </cofactor>
</comment>
<evidence type="ECO:0000256" key="1">
    <source>
        <dbReference type="ARBA" id="ARBA00022553"/>
    </source>
</evidence>
<dbReference type="Gene3D" id="3.30.870.10">
    <property type="entry name" value="Endonuclease Chain A"/>
    <property type="match status" value="2"/>
</dbReference>
<dbReference type="EC" id="2.7.4.1" evidence="6 7"/>
<dbReference type="Gene3D" id="1.20.58.310">
    <property type="entry name" value="Polyphosphate kinase N-terminal domain"/>
    <property type="match status" value="1"/>
</dbReference>
<dbReference type="Gene3D" id="3.30.1840.10">
    <property type="entry name" value="Polyphosphate kinase middle domain"/>
    <property type="match status" value="1"/>
</dbReference>
<dbReference type="SUPFAM" id="SSF56024">
    <property type="entry name" value="Phospholipase D/nuclease"/>
    <property type="match status" value="2"/>
</dbReference>
<feature type="binding site" evidence="6">
    <location>
        <position position="387"/>
    </location>
    <ligand>
        <name>Mg(2+)</name>
        <dbReference type="ChEBI" id="CHEBI:18420"/>
    </ligand>
</feature>
<dbReference type="InterPro" id="IPR003414">
    <property type="entry name" value="PP_kinase"/>
</dbReference>
<accession>A0ABM7VD84</accession>
<dbReference type="GO" id="GO:0016301">
    <property type="term" value="F:kinase activity"/>
    <property type="evidence" value="ECO:0007669"/>
    <property type="project" value="UniProtKB-KW"/>
</dbReference>
<evidence type="ECO:0000313" key="13">
    <source>
        <dbReference type="Proteomes" id="UP001354989"/>
    </source>
</evidence>
<keyword evidence="1 6" id="KW-0597">Phosphoprotein</keyword>
<dbReference type="PANTHER" id="PTHR30218">
    <property type="entry name" value="POLYPHOSPHATE KINASE"/>
    <property type="match status" value="1"/>
</dbReference>
<dbReference type="SUPFAM" id="SSF140356">
    <property type="entry name" value="PPK N-terminal domain-like"/>
    <property type="match status" value="1"/>
</dbReference>
<dbReference type="PIRSF" id="PIRSF015589">
    <property type="entry name" value="PP_kinase"/>
    <property type="match status" value="1"/>
</dbReference>
<reference evidence="12 13" key="1">
    <citation type="submission" date="2021-12" db="EMBL/GenBank/DDBJ databases">
        <title>Genome sequencing of bacteria with rrn-lacking chromosome and rrn-plasmid.</title>
        <authorList>
            <person name="Anda M."/>
            <person name="Iwasaki W."/>
        </authorList>
    </citation>
    <scope>NUCLEOTIDE SEQUENCE [LARGE SCALE GENOMIC DNA]</scope>
    <source>
        <strain evidence="12 13">NBRC 101262</strain>
    </source>
</reference>
<dbReference type="Proteomes" id="UP001354989">
    <property type="component" value="Chromosome"/>
</dbReference>
<dbReference type="PANTHER" id="PTHR30218:SF0">
    <property type="entry name" value="POLYPHOSPHATE KINASE"/>
    <property type="match status" value="1"/>
</dbReference>
<feature type="domain" description="Polyphosphate kinase N-terminal" evidence="9">
    <location>
        <begin position="19"/>
        <end position="120"/>
    </location>
</feature>
<evidence type="ECO:0000259" key="8">
    <source>
        <dbReference type="Pfam" id="PF02503"/>
    </source>
</evidence>
<feature type="domain" description="Polyphosphate kinase middle" evidence="8">
    <location>
        <begin position="132"/>
        <end position="313"/>
    </location>
</feature>